<keyword evidence="3" id="KW-1185">Reference proteome</keyword>
<feature type="domain" description="HTH cro/C1-type" evidence="1">
    <location>
        <begin position="24"/>
        <end position="78"/>
    </location>
</feature>
<dbReference type="PROSITE" id="PS50943">
    <property type="entry name" value="HTH_CROC1"/>
    <property type="match status" value="1"/>
</dbReference>
<accession>A0A1E7JUM5</accession>
<gene>
    <name evidence="2" type="ORF">AN215_02450</name>
</gene>
<organism evidence="2 3">
    <name type="scientific">Streptomyces abyssalis</name>
    <dbReference type="NCBI Taxonomy" id="933944"/>
    <lineage>
        <taxon>Bacteria</taxon>
        <taxon>Bacillati</taxon>
        <taxon>Actinomycetota</taxon>
        <taxon>Actinomycetes</taxon>
        <taxon>Kitasatosporales</taxon>
        <taxon>Streptomycetaceae</taxon>
        <taxon>Streptomyces</taxon>
    </lineage>
</organism>
<dbReference type="Gene3D" id="1.10.260.40">
    <property type="entry name" value="lambda repressor-like DNA-binding domains"/>
    <property type="match status" value="1"/>
</dbReference>
<dbReference type="Pfam" id="PF19054">
    <property type="entry name" value="DUF5753"/>
    <property type="match status" value="1"/>
</dbReference>
<evidence type="ECO:0000313" key="3">
    <source>
        <dbReference type="Proteomes" id="UP000176087"/>
    </source>
</evidence>
<dbReference type="OrthoDB" id="3672921at2"/>
<dbReference type="STRING" id="933944.AN215_02450"/>
<dbReference type="InterPro" id="IPR010982">
    <property type="entry name" value="Lambda_DNA-bd_dom_sf"/>
</dbReference>
<dbReference type="InterPro" id="IPR001387">
    <property type="entry name" value="Cro/C1-type_HTH"/>
</dbReference>
<evidence type="ECO:0000313" key="2">
    <source>
        <dbReference type="EMBL" id="OEU93662.1"/>
    </source>
</evidence>
<proteinExistence type="predicted"/>
<sequence>MSGGPLPSGQNAPTVLRIVLGKRLRELREERRLGLSDAARVLDVNQLTVRRLESGQVGFKLPYVKALLELYEVRPEEAGEFLAMTEQANKPGWWHSFRDALPDWFRAYVSLETSASVLRVYEPHYVTGLLQTADYARAVIRAGFPEAPAEAVEQRVELRLRRQDLLDSPDAPSLWVVMEEAALRRFVGPPRVMRTQIGRLIEALERPRITLRILPLAAGAHPGTSGHFTYFRFGERELQDIVYTEVGLTSALYYDQRRDVVPHLETHTGMSQLAAKLVPDARAYLTGLQKEYDR</sequence>
<protein>
    <submittedName>
        <fullName evidence="2">XRE family transcriptional regulator</fullName>
    </submittedName>
</protein>
<dbReference type="InterPro" id="IPR043917">
    <property type="entry name" value="DUF5753"/>
</dbReference>
<dbReference type="SMART" id="SM00530">
    <property type="entry name" value="HTH_XRE"/>
    <property type="match status" value="1"/>
</dbReference>
<name>A0A1E7JUM5_9ACTN</name>
<reference evidence="2 3" key="1">
    <citation type="journal article" date="2016" name="Front. Microbiol.">
        <title>Comparative Genomics Analysis of Streptomyces Species Reveals Their Adaptation to the Marine Environment and Their Diversity at the Genomic Level.</title>
        <authorList>
            <person name="Tian X."/>
            <person name="Zhang Z."/>
            <person name="Yang T."/>
            <person name="Chen M."/>
            <person name="Li J."/>
            <person name="Chen F."/>
            <person name="Yang J."/>
            <person name="Li W."/>
            <person name="Zhang B."/>
            <person name="Zhang Z."/>
            <person name="Wu J."/>
            <person name="Zhang C."/>
            <person name="Long L."/>
            <person name="Xiao J."/>
        </authorList>
    </citation>
    <scope>NUCLEOTIDE SEQUENCE [LARGE SCALE GENOMIC DNA]</scope>
    <source>
        <strain evidence="2 3">SCSIO 10390</strain>
    </source>
</reference>
<dbReference type="GO" id="GO:0003677">
    <property type="term" value="F:DNA binding"/>
    <property type="evidence" value="ECO:0007669"/>
    <property type="project" value="InterPro"/>
</dbReference>
<dbReference type="PATRIC" id="fig|933944.5.peg.2404"/>
<dbReference type="EMBL" id="LJGT01000036">
    <property type="protein sequence ID" value="OEU93662.1"/>
    <property type="molecule type" value="Genomic_DNA"/>
</dbReference>
<comment type="caution">
    <text evidence="2">The sequence shown here is derived from an EMBL/GenBank/DDBJ whole genome shotgun (WGS) entry which is preliminary data.</text>
</comment>
<dbReference type="SUPFAM" id="SSF47413">
    <property type="entry name" value="lambda repressor-like DNA-binding domains"/>
    <property type="match status" value="1"/>
</dbReference>
<dbReference type="Pfam" id="PF13560">
    <property type="entry name" value="HTH_31"/>
    <property type="match status" value="1"/>
</dbReference>
<dbReference type="AlphaFoldDB" id="A0A1E7JUM5"/>
<dbReference type="Proteomes" id="UP000176087">
    <property type="component" value="Unassembled WGS sequence"/>
</dbReference>
<evidence type="ECO:0000259" key="1">
    <source>
        <dbReference type="PROSITE" id="PS50943"/>
    </source>
</evidence>
<dbReference type="RefSeq" id="WP_070012422.1">
    <property type="nucleotide sequence ID" value="NZ_LJGS01000042.1"/>
</dbReference>